<keyword evidence="2" id="KW-1185">Reference proteome</keyword>
<proteinExistence type="predicted"/>
<reference evidence="1 2" key="1">
    <citation type="submission" date="2016-02" db="EMBL/GenBank/DDBJ databases">
        <title>Genome analysis of coral dinoflagellate symbionts highlights evolutionary adaptations to a symbiotic lifestyle.</title>
        <authorList>
            <person name="Aranda M."/>
            <person name="Li Y."/>
            <person name="Liew Y.J."/>
            <person name="Baumgarten S."/>
            <person name="Simakov O."/>
            <person name="Wilson M."/>
            <person name="Piel J."/>
            <person name="Ashoor H."/>
            <person name="Bougouffa S."/>
            <person name="Bajic V.B."/>
            <person name="Ryu T."/>
            <person name="Ravasi T."/>
            <person name="Bayer T."/>
            <person name="Micklem G."/>
            <person name="Kim H."/>
            <person name="Bhak J."/>
            <person name="Lajeunesse T.C."/>
            <person name="Voolstra C.R."/>
        </authorList>
    </citation>
    <scope>NUCLEOTIDE SEQUENCE [LARGE SCALE GENOMIC DNA]</scope>
    <source>
        <strain evidence="1 2">CCMP2467</strain>
    </source>
</reference>
<evidence type="ECO:0000313" key="1">
    <source>
        <dbReference type="EMBL" id="OLP72774.1"/>
    </source>
</evidence>
<gene>
    <name evidence="1" type="ORF">AK812_SmicGene48087</name>
</gene>
<sequence length="33" mass="3875">EIDPEFFPGLTAQPWWEVDELDTREWVDQVVAG</sequence>
<organism evidence="1 2">
    <name type="scientific">Symbiodinium microadriaticum</name>
    <name type="common">Dinoflagellate</name>
    <name type="synonym">Zooxanthella microadriatica</name>
    <dbReference type="NCBI Taxonomy" id="2951"/>
    <lineage>
        <taxon>Eukaryota</taxon>
        <taxon>Sar</taxon>
        <taxon>Alveolata</taxon>
        <taxon>Dinophyceae</taxon>
        <taxon>Suessiales</taxon>
        <taxon>Symbiodiniaceae</taxon>
        <taxon>Symbiodinium</taxon>
    </lineage>
</organism>
<dbReference type="Proteomes" id="UP000186817">
    <property type="component" value="Unassembled WGS sequence"/>
</dbReference>
<feature type="non-terminal residue" evidence="1">
    <location>
        <position position="33"/>
    </location>
</feature>
<dbReference type="EMBL" id="LSRX01007043">
    <property type="protein sequence ID" value="OLP72774.1"/>
    <property type="molecule type" value="Genomic_DNA"/>
</dbReference>
<evidence type="ECO:0000313" key="2">
    <source>
        <dbReference type="Proteomes" id="UP000186817"/>
    </source>
</evidence>
<feature type="non-terminal residue" evidence="1">
    <location>
        <position position="1"/>
    </location>
</feature>
<comment type="caution">
    <text evidence="1">The sequence shown here is derived from an EMBL/GenBank/DDBJ whole genome shotgun (WGS) entry which is preliminary data.</text>
</comment>
<dbReference type="AlphaFoldDB" id="A0A1Q9BQR3"/>
<dbReference type="OrthoDB" id="438122at2759"/>
<name>A0A1Q9BQR3_SYMMI</name>
<protein>
    <submittedName>
        <fullName evidence="1">Uncharacterized protein</fullName>
    </submittedName>
</protein>
<accession>A0A1Q9BQR3</accession>